<dbReference type="OrthoDB" id="9813349at2"/>
<dbReference type="Pfam" id="PF00535">
    <property type="entry name" value="Glycos_transf_2"/>
    <property type="match status" value="1"/>
</dbReference>
<dbReference type="PANTHER" id="PTHR43685">
    <property type="entry name" value="GLYCOSYLTRANSFERASE"/>
    <property type="match status" value="1"/>
</dbReference>
<dbReference type="InterPro" id="IPR001173">
    <property type="entry name" value="Glyco_trans_2-like"/>
</dbReference>
<sequence>MTSDSPWVPPSATTEGGASVPDVRAHGDARVSVIVPAYGVAHLLGEALTSLQRQSFTEWECIVIDDGAPDDVAGAVAPFLVDPRIRFLATANHGVSSARNTAIAASTAPLVALLDGDDLFRPGYLAAVVPILENEPDVRLVTCNALIFGAVARLRTCVERPQPMHGTLAQVLDRSFNVYIGTTFRRADFDAIGGFDTRMAQSEDFDLWVRLMMIGGTARYIDTVLGEYRVRPGSASANAGRMLLGNIRTYEKARAALPAGAPEIPLLDRLLADSRAALDFEHAIDCIVDGDTRRGLAALHRARSQVGGITWQLSFMLWQLFPALARPMLRWRRRAHSRGAAGSAVYPSFLESEG</sequence>
<feature type="region of interest" description="Disordered" evidence="1">
    <location>
        <begin position="1"/>
        <end position="22"/>
    </location>
</feature>
<dbReference type="SUPFAM" id="SSF53448">
    <property type="entry name" value="Nucleotide-diphospho-sugar transferases"/>
    <property type="match status" value="1"/>
</dbReference>
<feature type="compositionally biased region" description="Polar residues" evidence="1">
    <location>
        <begin position="1"/>
        <end position="16"/>
    </location>
</feature>
<proteinExistence type="predicted"/>
<dbReference type="EMBL" id="BJYR01000014">
    <property type="protein sequence ID" value="GEO00349.1"/>
    <property type="molecule type" value="Genomic_DNA"/>
</dbReference>
<dbReference type="InterPro" id="IPR050834">
    <property type="entry name" value="Glycosyltransf_2"/>
</dbReference>
<evidence type="ECO:0000313" key="4">
    <source>
        <dbReference type="Proteomes" id="UP000321464"/>
    </source>
</evidence>
<reference evidence="3 4" key="1">
    <citation type="submission" date="2019-07" db="EMBL/GenBank/DDBJ databases">
        <title>Whole genome shotgun sequence of Novosphingobium sediminis NBRC 106119.</title>
        <authorList>
            <person name="Hosoyama A."/>
            <person name="Uohara A."/>
            <person name="Ohji S."/>
            <person name="Ichikawa N."/>
        </authorList>
    </citation>
    <scope>NUCLEOTIDE SEQUENCE [LARGE SCALE GENOMIC DNA]</scope>
    <source>
        <strain evidence="3 4">NBRC 106119</strain>
    </source>
</reference>
<dbReference type="CDD" id="cd00761">
    <property type="entry name" value="Glyco_tranf_GTA_type"/>
    <property type="match status" value="1"/>
</dbReference>
<evidence type="ECO:0000259" key="2">
    <source>
        <dbReference type="Pfam" id="PF00535"/>
    </source>
</evidence>
<dbReference type="AlphaFoldDB" id="A0A512AKW3"/>
<evidence type="ECO:0000313" key="3">
    <source>
        <dbReference type="EMBL" id="GEO00349.1"/>
    </source>
</evidence>
<dbReference type="Proteomes" id="UP000321464">
    <property type="component" value="Unassembled WGS sequence"/>
</dbReference>
<comment type="caution">
    <text evidence="3">The sequence shown here is derived from an EMBL/GenBank/DDBJ whole genome shotgun (WGS) entry which is preliminary data.</text>
</comment>
<keyword evidence="4" id="KW-1185">Reference proteome</keyword>
<accession>A0A512AKW3</accession>
<gene>
    <name evidence="3" type="ORF">NSE01_21810</name>
</gene>
<dbReference type="Gene3D" id="3.90.550.10">
    <property type="entry name" value="Spore Coat Polysaccharide Biosynthesis Protein SpsA, Chain A"/>
    <property type="match status" value="1"/>
</dbReference>
<name>A0A512AKW3_9SPHN</name>
<feature type="domain" description="Glycosyltransferase 2-like" evidence="2">
    <location>
        <begin position="32"/>
        <end position="143"/>
    </location>
</feature>
<dbReference type="InterPro" id="IPR029044">
    <property type="entry name" value="Nucleotide-diphossugar_trans"/>
</dbReference>
<evidence type="ECO:0000256" key="1">
    <source>
        <dbReference type="SAM" id="MobiDB-lite"/>
    </source>
</evidence>
<protein>
    <recommendedName>
        <fullName evidence="2">Glycosyltransferase 2-like domain-containing protein</fullName>
    </recommendedName>
</protein>
<organism evidence="3 4">
    <name type="scientific">Novosphingobium sediminis</name>
    <dbReference type="NCBI Taxonomy" id="707214"/>
    <lineage>
        <taxon>Bacteria</taxon>
        <taxon>Pseudomonadati</taxon>
        <taxon>Pseudomonadota</taxon>
        <taxon>Alphaproteobacteria</taxon>
        <taxon>Sphingomonadales</taxon>
        <taxon>Sphingomonadaceae</taxon>
        <taxon>Novosphingobium</taxon>
    </lineage>
</organism>
<dbReference type="GO" id="GO:0044010">
    <property type="term" value="P:single-species biofilm formation"/>
    <property type="evidence" value="ECO:0007669"/>
    <property type="project" value="TreeGrafter"/>
</dbReference>
<dbReference type="PANTHER" id="PTHR43685:SF2">
    <property type="entry name" value="GLYCOSYLTRANSFERASE 2-LIKE DOMAIN-CONTAINING PROTEIN"/>
    <property type="match status" value="1"/>
</dbReference>